<evidence type="ECO:0000313" key="2">
    <source>
        <dbReference type="EMBL" id="MFC3766529.1"/>
    </source>
</evidence>
<keyword evidence="3" id="KW-1185">Reference proteome</keyword>
<dbReference type="Proteomes" id="UP001595699">
    <property type="component" value="Unassembled WGS sequence"/>
</dbReference>
<comment type="caution">
    <text evidence="2">The sequence shown here is derived from an EMBL/GenBank/DDBJ whole genome shotgun (WGS) entry which is preliminary data.</text>
</comment>
<feature type="region of interest" description="Disordered" evidence="1">
    <location>
        <begin position="83"/>
        <end position="102"/>
    </location>
</feature>
<gene>
    <name evidence="2" type="ORF">ACFOUW_37275</name>
</gene>
<reference evidence="3" key="1">
    <citation type="journal article" date="2019" name="Int. J. Syst. Evol. Microbiol.">
        <title>The Global Catalogue of Microorganisms (GCM) 10K type strain sequencing project: providing services to taxonomists for standard genome sequencing and annotation.</title>
        <authorList>
            <consortium name="The Broad Institute Genomics Platform"/>
            <consortium name="The Broad Institute Genome Sequencing Center for Infectious Disease"/>
            <person name="Wu L."/>
            <person name="Ma J."/>
        </authorList>
    </citation>
    <scope>NUCLEOTIDE SEQUENCE [LARGE SCALE GENOMIC DNA]</scope>
    <source>
        <strain evidence="3">CGMCC 4.7241</strain>
    </source>
</reference>
<accession>A0ABV7YQR5</accession>
<sequence>MTWSYRWADSESWRTIPIGHVTVDGQPVTAWPVPKTGDLVWDVPATLFGRAGTVKLQACYKFKIAGQPDDCTADEVTLTLDKTDTTGSSEDAGPGAVSPLSGNMAVSETDASIDSYGSDLTLSRTLNTLAPDATPEGSQQLLSEDQTEVETDTSGFIGSTGTVALTATSPAAAGANALKVTPSGTSATDVDTYAAIGGNSGGMRLGMKAGHTYSFSTQIYVPTATGVDTGGLPRVLRAVLYYRVGAGSYVQVPSNLPTALNTWQTLRLRASLPAGTTEAFIRLYNGRPSNATTKPVLYDSSGLVEEGIFGPGWISSMSVDAAASDWTGLTDRGFSVSLTDSDGTVTTFGKNADGSYAATGEDATTDDKLTTVAGGANGPSEFRISDLDGNTTVFTPAIAFASPAKENAPHTYRVLKVIQPGSNQNTSYTYDAEGRTSQMLAPLPPGVASCTTWVAGCKSLQFGYDPAGRLAAVTFRTTTAAGAELKVDVACYGYDAATGRLLQSWDPRTVSGAGTGTQPVTCNPASPVLPTTYTYDAAGRHATENGAGVAAWTIGYDSAGRVHLVSRTHSAANGGGTETTTFEYDVTRTADASNGAFRPDLSTAVKVGAWGQKAVPATATAVFGPGDTASRTDLREASVTYMDADGRTVNTAEYTGPGNGAGEAGWAIATTEYDKFGNTVRELGAANRALAMDTTRELSSDYTSTDAAVRALALSQVSIYTADGKDVTDTYGPFRDVVLPDGSTAGAREHVHTDYDTGTELGHPAGHLLHLAMSTSTAASLSPTTVATNEQDVRTTRNDYALSTSDATGWTFRTPMRVVQDPNGIASTTITRYDPDSGVAIESRMPSEPNGGGAGTTETIYYTGGTNSRDAACGNKPAWANLACVTKPANPNPGVFGLPQLVTTRVTAYDYLNRPITTTDTVIDAGGTTRTRTETTTYDNSGYSTRAVSSQTTGGIGTAIPAQTTSGPLGVVGGLGDPVRGIGGGIVEVIGLDDAGAGTGPGLEPASSVEVVGEGGAVLGEAADEVVGEVGSGEVACAGRGVGRGQGGDAAVGVVDEPSVGASWLEPVRGVVGGRLRGLRCGGLALAV</sequence>
<organism evidence="2 3">
    <name type="scientific">Tenggerimyces flavus</name>
    <dbReference type="NCBI Taxonomy" id="1708749"/>
    <lineage>
        <taxon>Bacteria</taxon>
        <taxon>Bacillati</taxon>
        <taxon>Actinomycetota</taxon>
        <taxon>Actinomycetes</taxon>
        <taxon>Propionibacteriales</taxon>
        <taxon>Nocardioidaceae</taxon>
        <taxon>Tenggerimyces</taxon>
    </lineage>
</organism>
<dbReference type="EMBL" id="JBHRZH010000055">
    <property type="protein sequence ID" value="MFC3766529.1"/>
    <property type="molecule type" value="Genomic_DNA"/>
</dbReference>
<protein>
    <submittedName>
        <fullName evidence="2">Uncharacterized protein</fullName>
    </submittedName>
</protein>
<dbReference type="RefSeq" id="WP_205121871.1">
    <property type="nucleotide sequence ID" value="NZ_JAFBCM010000001.1"/>
</dbReference>
<evidence type="ECO:0000256" key="1">
    <source>
        <dbReference type="SAM" id="MobiDB-lite"/>
    </source>
</evidence>
<dbReference type="Gene3D" id="2.180.10.10">
    <property type="entry name" value="RHS repeat-associated core"/>
    <property type="match status" value="1"/>
</dbReference>
<proteinExistence type="predicted"/>
<evidence type="ECO:0000313" key="3">
    <source>
        <dbReference type="Proteomes" id="UP001595699"/>
    </source>
</evidence>
<name>A0ABV7YQR5_9ACTN</name>